<gene>
    <name evidence="3" type="ORF">L201_004522</name>
</gene>
<evidence type="ECO:0000313" key="3">
    <source>
        <dbReference type="EMBL" id="WWC89597.1"/>
    </source>
</evidence>
<evidence type="ECO:0000256" key="1">
    <source>
        <dbReference type="SAM" id="MobiDB-lite"/>
    </source>
</evidence>
<feature type="transmembrane region" description="Helical" evidence="2">
    <location>
        <begin position="101"/>
        <end position="126"/>
    </location>
</feature>
<accession>A0AAX4JW60</accession>
<dbReference type="RefSeq" id="XP_066076360.1">
    <property type="nucleotide sequence ID" value="XM_066220263.1"/>
</dbReference>
<keyword evidence="2" id="KW-0812">Transmembrane</keyword>
<dbReference type="AlphaFoldDB" id="A0AAX4JW60"/>
<dbReference type="GeneID" id="91095192"/>
<dbReference type="Proteomes" id="UP001355207">
    <property type="component" value="Chromosome 5"/>
</dbReference>
<keyword evidence="2" id="KW-1133">Transmembrane helix</keyword>
<feature type="region of interest" description="Disordered" evidence="1">
    <location>
        <begin position="1"/>
        <end position="22"/>
    </location>
</feature>
<keyword evidence="2" id="KW-0472">Membrane</keyword>
<name>A0AAX4JW60_9TREE</name>
<dbReference type="EMBL" id="CP144102">
    <property type="protein sequence ID" value="WWC89597.1"/>
    <property type="molecule type" value="Genomic_DNA"/>
</dbReference>
<organism evidence="3 4">
    <name type="scientific">Kwoniella dendrophila CBS 6074</name>
    <dbReference type="NCBI Taxonomy" id="1295534"/>
    <lineage>
        <taxon>Eukaryota</taxon>
        <taxon>Fungi</taxon>
        <taxon>Dikarya</taxon>
        <taxon>Basidiomycota</taxon>
        <taxon>Agaricomycotina</taxon>
        <taxon>Tremellomycetes</taxon>
        <taxon>Tremellales</taxon>
        <taxon>Cryptococcaceae</taxon>
        <taxon>Kwoniella</taxon>
    </lineage>
</organism>
<feature type="transmembrane region" description="Helical" evidence="2">
    <location>
        <begin position="69"/>
        <end position="89"/>
    </location>
</feature>
<evidence type="ECO:0000256" key="2">
    <source>
        <dbReference type="SAM" id="Phobius"/>
    </source>
</evidence>
<reference evidence="3 4" key="1">
    <citation type="submission" date="2024-01" db="EMBL/GenBank/DDBJ databases">
        <title>Comparative genomics of Cryptococcus and Kwoniella reveals pathogenesis evolution and contrasting modes of karyotype evolution via chromosome fusion or intercentromeric recombination.</title>
        <authorList>
            <person name="Coelho M.A."/>
            <person name="David-Palma M."/>
            <person name="Shea T."/>
            <person name="Bowers K."/>
            <person name="McGinley-Smith S."/>
            <person name="Mohammad A.W."/>
            <person name="Gnirke A."/>
            <person name="Yurkov A.M."/>
            <person name="Nowrousian M."/>
            <person name="Sun S."/>
            <person name="Cuomo C.A."/>
            <person name="Heitman J."/>
        </authorList>
    </citation>
    <scope>NUCLEOTIDE SEQUENCE [LARGE SCALE GENOMIC DNA]</scope>
    <source>
        <strain evidence="3 4">CBS 6074</strain>
    </source>
</reference>
<sequence length="234" mass="25534">MSSRPNSAATPPGTLASEASSSSSNWFSGNFLPVNPFDLPETKDLVRQKIASGEITQKDVEVMEKGYRWMAYTPPAGAFSFSFLIWQLMKKQYPRPHIATRLFWAGLSGFAGGLLGFGAAGVAAAMEVNDKIQDGDRKVAVFNSITEHAREIQEAKLNPVLIPAPVQVPASTTAMKQARSQSNLPRDFEFPPQRNAQESLEYSKGSIRLVEESKSVWGRMKSYIPGFGGGSSKD</sequence>
<keyword evidence="4" id="KW-1185">Reference proteome</keyword>
<protein>
    <submittedName>
        <fullName evidence="3">Uncharacterized protein</fullName>
    </submittedName>
</protein>
<evidence type="ECO:0000313" key="4">
    <source>
        <dbReference type="Proteomes" id="UP001355207"/>
    </source>
</evidence>
<proteinExistence type="predicted"/>